<reference evidence="1 2" key="1">
    <citation type="journal article" date="2020" name="IScience">
        <title>Genome Sequencing of the Endangered Kingdonia uniflora (Circaeasteraceae, Ranunculales) Reveals Potential Mechanisms of Evolutionary Specialization.</title>
        <authorList>
            <person name="Sun Y."/>
            <person name="Deng T."/>
            <person name="Zhang A."/>
            <person name="Moore M.J."/>
            <person name="Landis J.B."/>
            <person name="Lin N."/>
            <person name="Zhang H."/>
            <person name="Zhang X."/>
            <person name="Huang J."/>
            <person name="Zhang X."/>
            <person name="Sun H."/>
            <person name="Wang H."/>
        </authorList>
    </citation>
    <scope>NUCLEOTIDE SEQUENCE [LARGE SCALE GENOMIC DNA]</scope>
    <source>
        <strain evidence="1">TB1705</strain>
        <tissue evidence="1">Leaf</tissue>
    </source>
</reference>
<keyword evidence="2" id="KW-1185">Reference proteome</keyword>
<sequence length="102" mass="11512">MVPSQNSQNLFLIFVQVKGCPPQKFKPLVNDVLQSNKSFETMRIDAPFSNEPSIPQSNIHRSNKPMLTNVPQSNEPFETIPTDVLLLDKPYIPQSIKCSSLK</sequence>
<name>A0A7J7N4K4_9MAGN</name>
<dbReference type="Proteomes" id="UP000541444">
    <property type="component" value="Unassembled WGS sequence"/>
</dbReference>
<evidence type="ECO:0000313" key="2">
    <source>
        <dbReference type="Proteomes" id="UP000541444"/>
    </source>
</evidence>
<protein>
    <submittedName>
        <fullName evidence="1">Uncharacterized protein</fullName>
    </submittedName>
</protein>
<gene>
    <name evidence="1" type="ORF">GIB67_012441</name>
</gene>
<proteinExistence type="predicted"/>
<evidence type="ECO:0000313" key="1">
    <source>
        <dbReference type="EMBL" id="KAF6162057.1"/>
    </source>
</evidence>
<organism evidence="1 2">
    <name type="scientific">Kingdonia uniflora</name>
    <dbReference type="NCBI Taxonomy" id="39325"/>
    <lineage>
        <taxon>Eukaryota</taxon>
        <taxon>Viridiplantae</taxon>
        <taxon>Streptophyta</taxon>
        <taxon>Embryophyta</taxon>
        <taxon>Tracheophyta</taxon>
        <taxon>Spermatophyta</taxon>
        <taxon>Magnoliopsida</taxon>
        <taxon>Ranunculales</taxon>
        <taxon>Circaeasteraceae</taxon>
        <taxon>Kingdonia</taxon>
    </lineage>
</organism>
<comment type="caution">
    <text evidence="1">The sequence shown here is derived from an EMBL/GenBank/DDBJ whole genome shotgun (WGS) entry which is preliminary data.</text>
</comment>
<accession>A0A7J7N4K4</accession>
<dbReference type="AlphaFoldDB" id="A0A7J7N4K4"/>
<dbReference type="EMBL" id="JACGCM010001058">
    <property type="protein sequence ID" value="KAF6162057.1"/>
    <property type="molecule type" value="Genomic_DNA"/>
</dbReference>